<dbReference type="GO" id="GO:0046872">
    <property type="term" value="F:metal ion binding"/>
    <property type="evidence" value="ECO:0007669"/>
    <property type="project" value="InterPro"/>
</dbReference>
<dbReference type="InterPro" id="IPR024403">
    <property type="entry name" value="DHOase_cat"/>
</dbReference>
<name>A0A061CNR1_ECTOL</name>
<dbReference type="NCBIfam" id="NF005791">
    <property type="entry name" value="PRK07627.1"/>
    <property type="match status" value="1"/>
</dbReference>
<dbReference type="AlphaFoldDB" id="A0A061CNR1"/>
<organism evidence="8 9">
    <name type="scientific">Ectopseudomonas oleovorans</name>
    <name type="common">Pseudomonas oleovorans</name>
    <dbReference type="NCBI Taxonomy" id="301"/>
    <lineage>
        <taxon>Bacteria</taxon>
        <taxon>Pseudomonadati</taxon>
        <taxon>Pseudomonadota</taxon>
        <taxon>Gammaproteobacteria</taxon>
        <taxon>Pseudomonadales</taxon>
        <taxon>Pseudomonadaceae</taxon>
        <taxon>Ectopseudomonas</taxon>
    </lineage>
</organism>
<dbReference type="GO" id="GO:0004038">
    <property type="term" value="F:allantoinase activity"/>
    <property type="evidence" value="ECO:0007669"/>
    <property type="project" value="TreeGrafter"/>
</dbReference>
<dbReference type="Proteomes" id="UP001161697">
    <property type="component" value="Unassembled WGS sequence"/>
</dbReference>
<dbReference type="InterPro" id="IPR013108">
    <property type="entry name" value="Amidohydro_3"/>
</dbReference>
<gene>
    <name evidence="8" type="primary">pyrC_1</name>
    <name evidence="7" type="ORF">EGJ44_02210</name>
    <name evidence="6" type="ORF">N5J11_09905</name>
    <name evidence="5" type="ORF">N7671_01170</name>
    <name evidence="8" type="ORF">NCTC10692_02071</name>
</gene>
<dbReference type="PANTHER" id="PTHR43668:SF2">
    <property type="entry name" value="ALLANTOINASE"/>
    <property type="match status" value="1"/>
</dbReference>
<feature type="domain" description="Amidohydrolase 3" evidence="3">
    <location>
        <begin position="342"/>
        <end position="421"/>
    </location>
</feature>
<dbReference type="SUPFAM" id="SSF51338">
    <property type="entry name" value="Composite domain of metallo-dependent hydrolases"/>
    <property type="match status" value="1"/>
</dbReference>
<dbReference type="GO" id="GO:0006221">
    <property type="term" value="P:pyrimidine nucleotide biosynthetic process"/>
    <property type="evidence" value="ECO:0007669"/>
    <property type="project" value="UniProtKB-KW"/>
</dbReference>
<dbReference type="EMBL" id="JAOEET010000002">
    <property type="protein sequence ID" value="MDH0565898.1"/>
    <property type="molecule type" value="Genomic_DNA"/>
</dbReference>
<dbReference type="SUPFAM" id="SSF51556">
    <property type="entry name" value="Metallo-dependent hydrolases"/>
    <property type="match status" value="1"/>
</dbReference>
<dbReference type="Pfam" id="PF07969">
    <property type="entry name" value="Amidohydro_3"/>
    <property type="match status" value="1"/>
</dbReference>
<dbReference type="EC" id="3.5.2.3" evidence="8"/>
<evidence type="ECO:0000259" key="3">
    <source>
        <dbReference type="Pfam" id="PF07969"/>
    </source>
</evidence>
<reference evidence="7 10" key="2">
    <citation type="submission" date="2018-10" db="EMBL/GenBank/DDBJ databases">
        <title>Transmission dynamics of multidrug resistant bacteria on intensive care unit surfaces.</title>
        <authorList>
            <person name="D'Souza A.W."/>
            <person name="Potter R.F."/>
            <person name="Wallace M."/>
            <person name="Shupe A."/>
            <person name="Patel S."/>
            <person name="Sun S."/>
            <person name="Gul D."/>
            <person name="Kwon J.H."/>
            <person name="Andleeb S."/>
            <person name="Burnham C.-A.D."/>
            <person name="Dantas G."/>
        </authorList>
    </citation>
    <scope>NUCLEOTIDE SEQUENCE [LARGE SCALE GENOMIC DNA]</scope>
    <source>
        <strain evidence="7 10">PO_271</strain>
    </source>
</reference>
<accession>A0A061CNR1</accession>
<accession>A0A379JSX9</accession>
<evidence type="ECO:0000313" key="5">
    <source>
        <dbReference type="EMBL" id="MDH0565898.1"/>
    </source>
</evidence>
<dbReference type="RefSeq" id="WP_003458775.1">
    <property type="nucleotide sequence ID" value="NZ_CP104579.1"/>
</dbReference>
<sequence>MRTAILGARVIDPASGLDQVTDLYIDGTKLAAIGQAPAGFVADKTLDAQGLIAAPGLVDLSVALREPGYSRKGSIATETLAAAAGGVTSLCCPPITKPVLDTSAVAELILDRAREAGHTKVFPIGALSKGLAGEQLAELVALRDAGCVAFGNGLDNFRSSRTLRRALEYAATFDLQVIFHSQDADLAEGGLAHEGPTASFLGLAGIPETAETVALARDLLLVEQSGVRAHFSQITSARGAELIASAQARGLPVTADVALYQLILTDEALIDFSSLYHVQPPLRSRADRDGLREAVKAGVISAIASHHQPHERDAKLAPFAATEPGISSVQLQLPLAMSLVQDGLLDLPTLLARLTSGPAAALRLPAGTLSVGGAADIVLFDAQASTVAGEQWYSKGSNCPFIGHCLPGAVRYTLVDGHISYQS</sequence>
<dbReference type="GeneID" id="300415907"/>
<evidence type="ECO:0000313" key="8">
    <source>
        <dbReference type="EMBL" id="SUD51615.1"/>
    </source>
</evidence>
<dbReference type="Proteomes" id="UP000255303">
    <property type="component" value="Unassembled WGS sequence"/>
</dbReference>
<evidence type="ECO:0000256" key="2">
    <source>
        <dbReference type="ARBA" id="ARBA00022975"/>
    </source>
</evidence>
<keyword evidence="1" id="KW-0862">Zinc</keyword>
<dbReference type="EMBL" id="UGUV01000002">
    <property type="protein sequence ID" value="SUD51615.1"/>
    <property type="molecule type" value="Genomic_DNA"/>
</dbReference>
<dbReference type="NCBIfam" id="NF006838">
    <property type="entry name" value="PRK09357.1-3"/>
    <property type="match status" value="1"/>
</dbReference>
<dbReference type="EMBL" id="RHRS01000003">
    <property type="protein sequence ID" value="RRW38879.1"/>
    <property type="molecule type" value="Genomic_DNA"/>
</dbReference>
<keyword evidence="2" id="KW-0665">Pyrimidine biosynthesis</keyword>
<dbReference type="Proteomes" id="UP001159292">
    <property type="component" value="Unassembled WGS sequence"/>
</dbReference>
<reference evidence="5" key="3">
    <citation type="submission" date="2022-09" db="EMBL/GenBank/DDBJ databases">
        <title>Intensive care unit water sources are persistently colonized with multi-drug resistant bacteria and are the site of extensive horizontal gene transfer of antibiotic resistance genes.</title>
        <authorList>
            <person name="Diorio-Toth L."/>
        </authorList>
    </citation>
    <scope>NUCLEOTIDE SEQUENCE</scope>
    <source>
        <strain evidence="6">GD03704</strain>
        <strain evidence="5">GD04000</strain>
    </source>
</reference>
<dbReference type="Gene3D" id="3.20.20.140">
    <property type="entry name" value="Metal-dependent hydrolases"/>
    <property type="match status" value="1"/>
</dbReference>
<proteinExistence type="predicted"/>
<keyword evidence="8" id="KW-0378">Hydrolase</keyword>
<evidence type="ECO:0000313" key="10">
    <source>
        <dbReference type="Proteomes" id="UP000272833"/>
    </source>
</evidence>
<protein>
    <submittedName>
        <fullName evidence="8">Dihydroorotase</fullName>
        <ecNumber evidence="8">3.5.2.3</ecNumber>
    </submittedName>
</protein>
<evidence type="ECO:0000259" key="4">
    <source>
        <dbReference type="Pfam" id="PF12890"/>
    </source>
</evidence>
<evidence type="ECO:0000313" key="6">
    <source>
        <dbReference type="EMBL" id="MDH1339542.1"/>
    </source>
</evidence>
<dbReference type="GO" id="GO:0004151">
    <property type="term" value="F:dihydroorotase activity"/>
    <property type="evidence" value="ECO:0007669"/>
    <property type="project" value="UniProtKB-EC"/>
</dbReference>
<dbReference type="GO" id="GO:0005737">
    <property type="term" value="C:cytoplasm"/>
    <property type="evidence" value="ECO:0007669"/>
    <property type="project" value="TreeGrafter"/>
</dbReference>
<dbReference type="InterPro" id="IPR004722">
    <property type="entry name" value="DHOase"/>
</dbReference>
<dbReference type="GO" id="GO:0006145">
    <property type="term" value="P:purine nucleobase catabolic process"/>
    <property type="evidence" value="ECO:0007669"/>
    <property type="project" value="TreeGrafter"/>
</dbReference>
<dbReference type="InterPro" id="IPR032466">
    <property type="entry name" value="Metal_Hydrolase"/>
</dbReference>
<dbReference type="EMBL" id="JAOCJE010000001">
    <property type="protein sequence ID" value="MDH1339542.1"/>
    <property type="molecule type" value="Genomic_DNA"/>
</dbReference>
<reference evidence="8 9" key="1">
    <citation type="submission" date="2018-06" db="EMBL/GenBank/DDBJ databases">
        <authorList>
            <consortium name="Pathogen Informatics"/>
            <person name="Doyle S."/>
        </authorList>
    </citation>
    <scope>NUCLEOTIDE SEQUENCE [LARGE SCALE GENOMIC DNA]</scope>
    <source>
        <strain evidence="8 9">NCTC10692</strain>
    </source>
</reference>
<dbReference type="InterPro" id="IPR011059">
    <property type="entry name" value="Metal-dep_hydrolase_composite"/>
</dbReference>
<dbReference type="NCBIfam" id="TIGR00857">
    <property type="entry name" value="pyrC_multi"/>
    <property type="match status" value="1"/>
</dbReference>
<dbReference type="InterPro" id="IPR050138">
    <property type="entry name" value="DHOase/Allantoinase_Hydrolase"/>
</dbReference>
<evidence type="ECO:0000313" key="9">
    <source>
        <dbReference type="Proteomes" id="UP000255303"/>
    </source>
</evidence>
<dbReference type="Gene3D" id="2.30.40.10">
    <property type="entry name" value="Urease, subunit C, domain 1"/>
    <property type="match status" value="1"/>
</dbReference>
<dbReference type="Pfam" id="PF12890">
    <property type="entry name" value="DHOase"/>
    <property type="match status" value="1"/>
</dbReference>
<dbReference type="PANTHER" id="PTHR43668">
    <property type="entry name" value="ALLANTOINASE"/>
    <property type="match status" value="1"/>
</dbReference>
<dbReference type="Proteomes" id="UP000272833">
    <property type="component" value="Unassembled WGS sequence"/>
</dbReference>
<feature type="domain" description="Dihydroorotase catalytic" evidence="4">
    <location>
        <begin position="53"/>
        <end position="236"/>
    </location>
</feature>
<evidence type="ECO:0000256" key="1">
    <source>
        <dbReference type="ARBA" id="ARBA00022833"/>
    </source>
</evidence>
<evidence type="ECO:0000313" key="7">
    <source>
        <dbReference type="EMBL" id="RRW38879.1"/>
    </source>
</evidence>
<dbReference type="CDD" id="cd01317">
    <property type="entry name" value="DHOase_IIa"/>
    <property type="match status" value="1"/>
</dbReference>